<reference evidence="6 7" key="1">
    <citation type="submission" date="2020-05" db="EMBL/GenBank/DDBJ databases">
        <title>Identification and distribution of gene clusters putatively required for synthesis of sphingolipid metabolism inhibitors in phylogenetically diverse species of the filamentous fungus Fusarium.</title>
        <authorList>
            <person name="Kim H.-S."/>
            <person name="Busman M."/>
            <person name="Brown D.W."/>
            <person name="Divon H."/>
            <person name="Uhlig S."/>
            <person name="Proctor R.H."/>
        </authorList>
    </citation>
    <scope>NUCLEOTIDE SEQUENCE [LARGE SCALE GENOMIC DNA]</scope>
    <source>
        <strain evidence="6 7">NRRL 66333</strain>
    </source>
</reference>
<evidence type="ECO:0000256" key="4">
    <source>
        <dbReference type="SAM" id="MobiDB-lite"/>
    </source>
</evidence>
<comment type="caution">
    <text evidence="6">The sequence shown here is derived from an EMBL/GenBank/DDBJ whole genome shotgun (WGS) entry which is preliminary data.</text>
</comment>
<dbReference type="Pfam" id="PF06985">
    <property type="entry name" value="HET"/>
    <property type="match status" value="1"/>
</dbReference>
<feature type="repeat" description="ANK" evidence="3">
    <location>
        <begin position="49"/>
        <end position="81"/>
    </location>
</feature>
<sequence length="758" mass="82639">MAGSPDKTSSQQDKGWTPLMCAAESGDIDTLTAHVTDSRDIDIDARDYDGCTSLAIAAEKGRTAVVERLLEHGAEPNLSDLDQITPLRQAARYGHASVVQLLLTNEKLSDVNQRPAQKYKLETPLSIAIKKGHQETAELLSRADGINPCLTTDLNKGSWEEISILGLAIRGGFEDMALSLLDKCDIGHDSRDTIEPASKLLVFAVAAGCPRIVQELLTKHSPDGKIEVGYRNEKGRTALSFAAERGFEAVVDELLATGAADPNSRDSRTRTPLIWATNPGWRYRPGGWQSHEGVTRKLLADRRIAVNAKDSTGRTALLYAAQDGALGLVTTLLEHPQIDPTAGPEDMPPLLEASRGHADVVQALLSSGRVDVNTVMARGYERTALMAVVEYGEVEYKGATEVLISTSGIDVNFQDRDGRTALMLAVSGGTVGMVKQILAAGGDPNMQDSNGNTALRIKPDLPNNMGRTALSLAAEVGEIDCINALLARDDVNPDSRDINGRGPLSWVFGEVRLLRIPNIDPNAEDHDGFTPLLLAIISDQGHEIIEQKESEVGGSPPYVALSYVWGKPKGNQQPSQRQKHPEDLDGKGGGTVEPAIEDAIQVTLELGYRYLWVDRYCIVQTGDEAIKQEQLRHMHLVYANAEVTLIAAAGEDSSAGLPGVPGRPRNQQPGALIQGHAVICIPPDPSLHIRSNSTWDTRGWTYQEGLLAGRRLYFSEYEISYECRHMLCREAIHLPRGLEQTIYGDKPRFMESFWMYQS</sequence>
<dbReference type="GO" id="GO:0006396">
    <property type="term" value="P:RNA processing"/>
    <property type="evidence" value="ECO:0007669"/>
    <property type="project" value="TreeGrafter"/>
</dbReference>
<dbReference type="PANTHER" id="PTHR24141:SF1">
    <property type="entry name" value="2-5A-DEPENDENT RIBONUCLEASE"/>
    <property type="match status" value="1"/>
</dbReference>
<evidence type="ECO:0000313" key="6">
    <source>
        <dbReference type="EMBL" id="KAF5597635.1"/>
    </source>
</evidence>
<dbReference type="PROSITE" id="PS50088">
    <property type="entry name" value="ANK_REPEAT"/>
    <property type="match status" value="3"/>
</dbReference>
<dbReference type="InterPro" id="IPR036770">
    <property type="entry name" value="Ankyrin_rpt-contain_sf"/>
</dbReference>
<evidence type="ECO:0000256" key="1">
    <source>
        <dbReference type="ARBA" id="ARBA00022737"/>
    </source>
</evidence>
<feature type="region of interest" description="Disordered" evidence="4">
    <location>
        <begin position="569"/>
        <end position="590"/>
    </location>
</feature>
<keyword evidence="1" id="KW-0677">Repeat</keyword>
<evidence type="ECO:0000259" key="5">
    <source>
        <dbReference type="Pfam" id="PF06985"/>
    </source>
</evidence>
<evidence type="ECO:0000313" key="7">
    <source>
        <dbReference type="Proteomes" id="UP000547976"/>
    </source>
</evidence>
<feature type="domain" description="Heterokaryon incompatibility" evidence="5">
    <location>
        <begin position="558"/>
        <end position="704"/>
    </location>
</feature>
<organism evidence="6 7">
    <name type="scientific">Gibberella subglutinans</name>
    <name type="common">Fusarium subglutinans</name>
    <dbReference type="NCBI Taxonomy" id="42677"/>
    <lineage>
        <taxon>Eukaryota</taxon>
        <taxon>Fungi</taxon>
        <taxon>Dikarya</taxon>
        <taxon>Ascomycota</taxon>
        <taxon>Pezizomycotina</taxon>
        <taxon>Sordariomycetes</taxon>
        <taxon>Hypocreomycetidae</taxon>
        <taxon>Hypocreales</taxon>
        <taxon>Nectriaceae</taxon>
        <taxon>Fusarium</taxon>
        <taxon>Fusarium fujikuroi species complex</taxon>
    </lineage>
</organism>
<name>A0A8H5UUB2_GIBSU</name>
<feature type="repeat" description="ANK" evidence="3">
    <location>
        <begin position="234"/>
        <end position="267"/>
    </location>
</feature>
<feature type="repeat" description="ANK" evidence="3">
    <location>
        <begin position="417"/>
        <end position="449"/>
    </location>
</feature>
<gene>
    <name evidence="6" type="ORF">FSUBG_8468</name>
</gene>
<dbReference type="Gene3D" id="1.25.40.20">
    <property type="entry name" value="Ankyrin repeat-containing domain"/>
    <property type="match status" value="5"/>
</dbReference>
<dbReference type="PANTHER" id="PTHR24141">
    <property type="entry name" value="2-5A-DEPENDENT RIBONUCLEASE"/>
    <property type="match status" value="1"/>
</dbReference>
<dbReference type="OrthoDB" id="5428863at2759"/>
<dbReference type="SUPFAM" id="SSF48403">
    <property type="entry name" value="Ankyrin repeat"/>
    <property type="match status" value="2"/>
</dbReference>
<keyword evidence="2 3" id="KW-0040">ANK repeat</keyword>
<dbReference type="GO" id="GO:0004540">
    <property type="term" value="F:RNA nuclease activity"/>
    <property type="evidence" value="ECO:0007669"/>
    <property type="project" value="TreeGrafter"/>
</dbReference>
<accession>A0A8H5UUB2</accession>
<dbReference type="Pfam" id="PF00023">
    <property type="entry name" value="Ank"/>
    <property type="match status" value="1"/>
</dbReference>
<evidence type="ECO:0000256" key="2">
    <source>
        <dbReference type="ARBA" id="ARBA00023043"/>
    </source>
</evidence>
<keyword evidence="7" id="KW-1185">Reference proteome</keyword>
<proteinExistence type="predicted"/>
<dbReference type="AlphaFoldDB" id="A0A8H5UUB2"/>
<evidence type="ECO:0000256" key="3">
    <source>
        <dbReference type="PROSITE-ProRule" id="PRU00023"/>
    </source>
</evidence>
<dbReference type="InterPro" id="IPR010730">
    <property type="entry name" value="HET"/>
</dbReference>
<dbReference type="SMART" id="SM00248">
    <property type="entry name" value="ANK"/>
    <property type="match status" value="11"/>
</dbReference>
<dbReference type="EMBL" id="JAAOAV010000116">
    <property type="protein sequence ID" value="KAF5597635.1"/>
    <property type="molecule type" value="Genomic_DNA"/>
</dbReference>
<dbReference type="PROSITE" id="PS50297">
    <property type="entry name" value="ANK_REP_REGION"/>
    <property type="match status" value="3"/>
</dbReference>
<protein>
    <submittedName>
        <fullName evidence="6">Ankyrin repeat-containing protein</fullName>
    </submittedName>
</protein>
<dbReference type="RefSeq" id="XP_036536087.1">
    <property type="nucleotide sequence ID" value="XM_036686879.1"/>
</dbReference>
<dbReference type="Proteomes" id="UP000547976">
    <property type="component" value="Unassembled WGS sequence"/>
</dbReference>
<dbReference type="GO" id="GO:0003723">
    <property type="term" value="F:RNA binding"/>
    <property type="evidence" value="ECO:0007669"/>
    <property type="project" value="TreeGrafter"/>
</dbReference>
<dbReference type="InterPro" id="IPR002110">
    <property type="entry name" value="Ankyrin_rpt"/>
</dbReference>
<dbReference type="GeneID" id="59321597"/>
<dbReference type="PRINTS" id="PR01415">
    <property type="entry name" value="ANKYRIN"/>
</dbReference>
<dbReference type="Pfam" id="PF12796">
    <property type="entry name" value="Ank_2"/>
    <property type="match status" value="4"/>
</dbReference>